<dbReference type="InterPro" id="IPR039420">
    <property type="entry name" value="WalR-like"/>
</dbReference>
<feature type="modified residue" description="4-aspartylphosphate" evidence="6">
    <location>
        <position position="51"/>
    </location>
</feature>
<feature type="domain" description="Response regulatory" evidence="7">
    <location>
        <begin position="1"/>
        <end position="118"/>
    </location>
</feature>
<evidence type="ECO:0000259" key="7">
    <source>
        <dbReference type="PROSITE" id="PS50110"/>
    </source>
</evidence>
<evidence type="ECO:0000256" key="6">
    <source>
        <dbReference type="PROSITE-ProRule" id="PRU00169"/>
    </source>
</evidence>
<keyword evidence="2" id="KW-0902">Two-component regulatory system</keyword>
<evidence type="ECO:0000313" key="8">
    <source>
        <dbReference type="EMBL" id="EDQ03253.1"/>
    </source>
</evidence>
<dbReference type="Proteomes" id="UP000003257">
    <property type="component" value="Unassembled WGS sequence"/>
</dbReference>
<protein>
    <submittedName>
        <fullName evidence="8">Diguanylate cyclase</fullName>
    </submittedName>
</protein>
<gene>
    <name evidence="8" type="ORF">OIHEL45_19676</name>
</gene>
<keyword evidence="5" id="KW-0804">Transcription</keyword>
<evidence type="ECO:0000313" key="9">
    <source>
        <dbReference type="Proteomes" id="UP000003257"/>
    </source>
</evidence>
<proteinExistence type="predicted"/>
<organism evidence="8 9">
    <name type="scientific">Sulfitobacter indolifex HEL-45</name>
    <dbReference type="NCBI Taxonomy" id="391624"/>
    <lineage>
        <taxon>Bacteria</taxon>
        <taxon>Pseudomonadati</taxon>
        <taxon>Pseudomonadota</taxon>
        <taxon>Alphaproteobacteria</taxon>
        <taxon>Rhodobacterales</taxon>
        <taxon>Roseobacteraceae</taxon>
        <taxon>Sulfitobacter</taxon>
    </lineage>
</organism>
<evidence type="ECO:0000256" key="5">
    <source>
        <dbReference type="ARBA" id="ARBA00023163"/>
    </source>
</evidence>
<reference evidence="8 9" key="1">
    <citation type="submission" date="2007-11" db="EMBL/GenBank/DDBJ databases">
        <authorList>
            <person name="Wagner-Dobler I."/>
            <person name="Ferriera S."/>
            <person name="Johnson J."/>
            <person name="Kravitz S."/>
            <person name="Beeson K."/>
            <person name="Sutton G."/>
            <person name="Rogers Y.-H."/>
            <person name="Friedman R."/>
            <person name="Frazier M."/>
            <person name="Venter J.C."/>
        </authorList>
    </citation>
    <scope>NUCLEOTIDE SEQUENCE [LARGE SCALE GENOMIC DNA]</scope>
    <source>
        <strain evidence="8 9">HEL-45</strain>
    </source>
</reference>
<keyword evidence="4" id="KW-0238">DNA-binding</keyword>
<keyword evidence="9" id="KW-1185">Reference proteome</keyword>
<dbReference type="InterPro" id="IPR011006">
    <property type="entry name" value="CheY-like_superfamily"/>
</dbReference>
<accession>A0ABP2D528</accession>
<evidence type="ECO:0000256" key="3">
    <source>
        <dbReference type="ARBA" id="ARBA00023015"/>
    </source>
</evidence>
<comment type="caution">
    <text evidence="8">The sequence shown here is derived from an EMBL/GenBank/DDBJ whole genome shotgun (WGS) entry which is preliminary data.</text>
</comment>
<dbReference type="PANTHER" id="PTHR48111">
    <property type="entry name" value="REGULATOR OF RPOS"/>
    <property type="match status" value="1"/>
</dbReference>
<dbReference type="SUPFAM" id="SSF52172">
    <property type="entry name" value="CheY-like"/>
    <property type="match status" value="1"/>
</dbReference>
<dbReference type="SMART" id="SM00448">
    <property type="entry name" value="REC"/>
    <property type="match status" value="1"/>
</dbReference>
<keyword evidence="3" id="KW-0805">Transcription regulation</keyword>
<dbReference type="PANTHER" id="PTHR48111:SF1">
    <property type="entry name" value="TWO-COMPONENT RESPONSE REGULATOR ORR33"/>
    <property type="match status" value="1"/>
</dbReference>
<evidence type="ECO:0000256" key="2">
    <source>
        <dbReference type="ARBA" id="ARBA00023012"/>
    </source>
</evidence>
<evidence type="ECO:0000256" key="1">
    <source>
        <dbReference type="ARBA" id="ARBA00022553"/>
    </source>
</evidence>
<keyword evidence="1 6" id="KW-0597">Phosphoprotein</keyword>
<dbReference type="Pfam" id="PF00072">
    <property type="entry name" value="Response_reg"/>
    <property type="match status" value="1"/>
</dbReference>
<name>A0ABP2D528_9RHOB</name>
<sequence length="322" mass="35246">MAVDDDPIILDLIRTTVQPLREITVTTSSSSLEAWDLLSAGAAHFDCLLLDIEMPDIDGITLCRQIRSLPDHLDTPILMLTRRTDALSVGHAFVAGATDYVTKPFELGDLKSRLRVADRMVKRSDAVPQIPARALQKIGLPGVHLFNEDQPLHIKDVPQLIGPFSLGAYLSQLSRSSLDDCHIFAATIDTFPQLYADGSTAELGTAIVATTKIIARSLDCPQLLMAHQGRGILLCVMTTAQPPNWEAVEEAIQREITQMDLRFGHKGKIAFSLSVGKPIQPYASPTQRVKKTFDRAIARVTGPQKQSFVASEPKLRSAAFAQ</sequence>
<dbReference type="CDD" id="cd17574">
    <property type="entry name" value="REC_OmpR"/>
    <property type="match status" value="1"/>
</dbReference>
<dbReference type="Gene3D" id="3.40.50.2300">
    <property type="match status" value="1"/>
</dbReference>
<evidence type="ECO:0000256" key="4">
    <source>
        <dbReference type="ARBA" id="ARBA00023125"/>
    </source>
</evidence>
<dbReference type="PROSITE" id="PS50110">
    <property type="entry name" value="RESPONSE_REGULATORY"/>
    <property type="match status" value="1"/>
</dbReference>
<dbReference type="EMBL" id="ABID01000028">
    <property type="protein sequence ID" value="EDQ03253.1"/>
    <property type="molecule type" value="Genomic_DNA"/>
</dbReference>
<dbReference type="InterPro" id="IPR001789">
    <property type="entry name" value="Sig_transdc_resp-reg_receiver"/>
</dbReference>